<evidence type="ECO:0000313" key="2">
    <source>
        <dbReference type="EMBL" id="KAJ3500279.1"/>
    </source>
</evidence>
<feature type="compositionally biased region" description="Polar residues" evidence="1">
    <location>
        <begin position="30"/>
        <end position="45"/>
    </location>
</feature>
<dbReference type="AlphaFoldDB" id="A0A9W8JS84"/>
<sequence>MQRFKTSKEQVSLKPFDPFLNPHATPPPNLTSHRSSKYLTPPTSVHSEESKQSIWEEESWAIHNHPSDPYNEDNKPLGIPRLINANHRVNRPRGPREMPAQPTRRRPPTSAVPIACDTAIDTPTAIITPAPTAEYKRLTIRGPTARSTRLVAAIINWAYDIGEELRSQESSPYKGGNVTNDRYCA</sequence>
<protein>
    <submittedName>
        <fullName evidence="2">Uncharacterized protein</fullName>
    </submittedName>
</protein>
<dbReference type="EMBL" id="JANKHO010001633">
    <property type="protein sequence ID" value="KAJ3500279.1"/>
    <property type="molecule type" value="Genomic_DNA"/>
</dbReference>
<accession>A0A9W8JS84</accession>
<keyword evidence="3" id="KW-1185">Reference proteome</keyword>
<feature type="region of interest" description="Disordered" evidence="1">
    <location>
        <begin position="89"/>
        <end position="111"/>
    </location>
</feature>
<comment type="caution">
    <text evidence="2">The sequence shown here is derived from an EMBL/GenBank/DDBJ whole genome shotgun (WGS) entry which is preliminary data.</text>
</comment>
<name>A0A9W8JS84_9AGAR</name>
<evidence type="ECO:0000313" key="3">
    <source>
        <dbReference type="Proteomes" id="UP001148786"/>
    </source>
</evidence>
<dbReference type="Proteomes" id="UP001148786">
    <property type="component" value="Unassembled WGS sequence"/>
</dbReference>
<gene>
    <name evidence="2" type="ORF">NLJ89_g9869</name>
</gene>
<feature type="region of interest" description="Disordered" evidence="1">
    <location>
        <begin position="1"/>
        <end position="52"/>
    </location>
</feature>
<organism evidence="2 3">
    <name type="scientific">Agrocybe chaxingu</name>
    <dbReference type="NCBI Taxonomy" id="84603"/>
    <lineage>
        <taxon>Eukaryota</taxon>
        <taxon>Fungi</taxon>
        <taxon>Dikarya</taxon>
        <taxon>Basidiomycota</taxon>
        <taxon>Agaricomycotina</taxon>
        <taxon>Agaricomycetes</taxon>
        <taxon>Agaricomycetidae</taxon>
        <taxon>Agaricales</taxon>
        <taxon>Agaricineae</taxon>
        <taxon>Strophariaceae</taxon>
        <taxon>Agrocybe</taxon>
    </lineage>
</organism>
<evidence type="ECO:0000256" key="1">
    <source>
        <dbReference type="SAM" id="MobiDB-lite"/>
    </source>
</evidence>
<proteinExistence type="predicted"/>
<reference evidence="2" key="1">
    <citation type="submission" date="2022-07" db="EMBL/GenBank/DDBJ databases">
        <title>Genome Sequence of Agrocybe chaxingu.</title>
        <authorList>
            <person name="Buettner E."/>
        </authorList>
    </citation>
    <scope>NUCLEOTIDE SEQUENCE</scope>
    <source>
        <strain evidence="2">MP-N11</strain>
    </source>
</reference>